<keyword evidence="7 11" id="KW-0067">ATP-binding</keyword>
<evidence type="ECO:0000256" key="1">
    <source>
        <dbReference type="ARBA" id="ARBA00001946"/>
    </source>
</evidence>
<dbReference type="Pfam" id="PF02875">
    <property type="entry name" value="Mur_ligase_C"/>
    <property type="match status" value="1"/>
</dbReference>
<dbReference type="AlphaFoldDB" id="A0A558AZC7"/>
<organism evidence="14 15">
    <name type="scientific">Salinicoccus cyprini</name>
    <dbReference type="NCBI Taxonomy" id="2493691"/>
    <lineage>
        <taxon>Bacteria</taxon>
        <taxon>Bacillati</taxon>
        <taxon>Bacillota</taxon>
        <taxon>Bacilli</taxon>
        <taxon>Bacillales</taxon>
        <taxon>Staphylococcaceae</taxon>
        <taxon>Salinicoccus</taxon>
    </lineage>
</organism>
<dbReference type="Gene3D" id="3.90.190.20">
    <property type="entry name" value="Mur ligase, C-terminal domain"/>
    <property type="match status" value="1"/>
</dbReference>
<name>A0A558AZC7_9STAP</name>
<proteinExistence type="inferred from homology"/>
<feature type="domain" description="Mur ligase C-terminal" evidence="12">
    <location>
        <begin position="295"/>
        <end position="407"/>
    </location>
</feature>
<evidence type="ECO:0000256" key="11">
    <source>
        <dbReference type="PIRNR" id="PIRNR001563"/>
    </source>
</evidence>
<evidence type="ECO:0000256" key="10">
    <source>
        <dbReference type="ARBA" id="ARBA00047493"/>
    </source>
</evidence>
<evidence type="ECO:0000259" key="12">
    <source>
        <dbReference type="Pfam" id="PF02875"/>
    </source>
</evidence>
<dbReference type="EC" id="6.3.2.17" evidence="3"/>
<dbReference type="InterPro" id="IPR036615">
    <property type="entry name" value="Mur_ligase_C_dom_sf"/>
</dbReference>
<dbReference type="OrthoDB" id="9809356at2"/>
<evidence type="ECO:0000256" key="5">
    <source>
        <dbReference type="ARBA" id="ARBA00022723"/>
    </source>
</evidence>
<dbReference type="GO" id="GO:0046872">
    <property type="term" value="F:metal ion binding"/>
    <property type="evidence" value="ECO:0007669"/>
    <property type="project" value="UniProtKB-KW"/>
</dbReference>
<evidence type="ECO:0000259" key="13">
    <source>
        <dbReference type="Pfam" id="PF08245"/>
    </source>
</evidence>
<keyword evidence="4 11" id="KW-0436">Ligase</keyword>
<dbReference type="FunFam" id="3.40.1190.10:FF:000011">
    <property type="entry name" value="Folylpolyglutamate synthase/dihydrofolate synthase"/>
    <property type="match status" value="1"/>
</dbReference>
<comment type="similarity">
    <text evidence="2 11">Belongs to the folylpolyglutamate synthase family.</text>
</comment>
<dbReference type="Gene3D" id="3.40.1190.10">
    <property type="entry name" value="Mur-like, catalytic domain"/>
    <property type="match status" value="1"/>
</dbReference>
<evidence type="ECO:0000313" key="15">
    <source>
        <dbReference type="Proteomes" id="UP000315103"/>
    </source>
</evidence>
<evidence type="ECO:0000256" key="3">
    <source>
        <dbReference type="ARBA" id="ARBA00013025"/>
    </source>
</evidence>
<dbReference type="SUPFAM" id="SSF53244">
    <property type="entry name" value="MurD-like peptide ligases, peptide-binding domain"/>
    <property type="match status" value="1"/>
</dbReference>
<dbReference type="InterPro" id="IPR013221">
    <property type="entry name" value="Mur_ligase_cen"/>
</dbReference>
<reference evidence="14 15" key="1">
    <citation type="submission" date="2019-07" db="EMBL/GenBank/DDBJ databases">
        <title>Salinicoccus cyprini sp. nov., isolated from gastro-intestinal tract of mirror carp, Cyprinus carpio var. specularis, collected from Gobind Sagar Reservoir, Himachal Pradesh, India.</title>
        <authorList>
            <person name="Talwar C."/>
            <person name="Singh A.K."/>
            <person name="Lal R."/>
            <person name="Negi R.K."/>
        </authorList>
    </citation>
    <scope>NUCLEOTIDE SEQUENCE [LARGE SCALE GENOMIC DNA]</scope>
    <source>
        <strain evidence="14 15">CT19</strain>
    </source>
</reference>
<dbReference type="NCBIfam" id="TIGR01499">
    <property type="entry name" value="folC"/>
    <property type="match status" value="1"/>
</dbReference>
<dbReference type="GO" id="GO:0005524">
    <property type="term" value="F:ATP binding"/>
    <property type="evidence" value="ECO:0007669"/>
    <property type="project" value="UniProtKB-KW"/>
</dbReference>
<keyword evidence="15" id="KW-1185">Reference proteome</keyword>
<keyword evidence="8" id="KW-0460">Magnesium</keyword>
<evidence type="ECO:0000256" key="4">
    <source>
        <dbReference type="ARBA" id="ARBA00022598"/>
    </source>
</evidence>
<feature type="domain" description="Mur ligase central" evidence="13">
    <location>
        <begin position="44"/>
        <end position="267"/>
    </location>
</feature>
<dbReference type="SUPFAM" id="SSF53623">
    <property type="entry name" value="MurD-like peptide ligases, catalytic domain"/>
    <property type="match status" value="1"/>
</dbReference>
<dbReference type="PANTHER" id="PTHR11136:SF0">
    <property type="entry name" value="DIHYDROFOLATE SYNTHETASE-RELATED"/>
    <property type="match status" value="1"/>
</dbReference>
<keyword evidence="6 11" id="KW-0547">Nucleotide-binding</keyword>
<evidence type="ECO:0000256" key="7">
    <source>
        <dbReference type="ARBA" id="ARBA00022840"/>
    </source>
</evidence>
<dbReference type="EMBL" id="VMSJ01000001">
    <property type="protein sequence ID" value="TVT29629.1"/>
    <property type="molecule type" value="Genomic_DNA"/>
</dbReference>
<sequence length="425" mass="47854">MNYQEGLDWIHERIKFGIKPGVRRMEWMLERLGNPERNINGIHVVGTNGKGSTVSYMRNALNRNDYTVGTFTSPYIETFNERISVDGSPISDGELIELIEIVKPASEAMELETELGTATEFEIITMMMFVHFGALKPVDYVIVEAGLGAKHDSTNVFMPIMTVLTSIGLDHTSILGDTLLDITKDKSGVIKPGIPLVFSVKDQVSREYIHKVLEDNDAKGIELDRDIILMPNNGEFQFQYAHYDFQDIKLGMVGRHQKENASLAIAALLELHERGKAVLDFNKMIHGIEETSWPGRIETVSTDPLVIIDGAHNRESMRALVETMERQYSDKKITVLFSAIEGKPLSDMVDMLGEIAASFHVTDFDFQKSLSKEHIFEKVNHPDKSMVADYISFIEAFEGDLLLVTGSLYFISEIKQYYNNKDTGS</sequence>
<evidence type="ECO:0000256" key="2">
    <source>
        <dbReference type="ARBA" id="ARBA00008276"/>
    </source>
</evidence>
<dbReference type="RefSeq" id="WP_145286604.1">
    <property type="nucleotide sequence ID" value="NZ_VMSJ01000001.1"/>
</dbReference>
<accession>A0A558AZC7</accession>
<dbReference type="InterPro" id="IPR036565">
    <property type="entry name" value="Mur-like_cat_sf"/>
</dbReference>
<keyword evidence="5" id="KW-0479">Metal-binding</keyword>
<dbReference type="GO" id="GO:0008841">
    <property type="term" value="F:dihydrofolate synthase activity"/>
    <property type="evidence" value="ECO:0007669"/>
    <property type="project" value="TreeGrafter"/>
</dbReference>
<dbReference type="GO" id="GO:0004326">
    <property type="term" value="F:tetrahydrofolylpolyglutamate synthase activity"/>
    <property type="evidence" value="ECO:0007669"/>
    <property type="project" value="UniProtKB-EC"/>
</dbReference>
<dbReference type="PIRSF" id="PIRSF001563">
    <property type="entry name" value="Folylpolyglu_synth"/>
    <property type="match status" value="1"/>
</dbReference>
<evidence type="ECO:0000256" key="8">
    <source>
        <dbReference type="ARBA" id="ARBA00022842"/>
    </source>
</evidence>
<dbReference type="Pfam" id="PF08245">
    <property type="entry name" value="Mur_ligase_M"/>
    <property type="match status" value="1"/>
</dbReference>
<dbReference type="PANTHER" id="PTHR11136">
    <property type="entry name" value="FOLYLPOLYGLUTAMATE SYNTHASE-RELATED"/>
    <property type="match status" value="1"/>
</dbReference>
<dbReference type="Proteomes" id="UP000315103">
    <property type="component" value="Unassembled WGS sequence"/>
</dbReference>
<comment type="cofactor">
    <cofactor evidence="1">
        <name>Mg(2+)</name>
        <dbReference type="ChEBI" id="CHEBI:18420"/>
    </cofactor>
</comment>
<comment type="catalytic activity">
    <reaction evidence="10">
        <text>(6S)-5,6,7,8-tetrahydrofolyl-(gamma-L-Glu)(n) + L-glutamate + ATP = (6S)-5,6,7,8-tetrahydrofolyl-(gamma-L-Glu)(n+1) + ADP + phosphate + H(+)</text>
        <dbReference type="Rhea" id="RHEA:10580"/>
        <dbReference type="Rhea" id="RHEA-COMP:14738"/>
        <dbReference type="Rhea" id="RHEA-COMP:14740"/>
        <dbReference type="ChEBI" id="CHEBI:15378"/>
        <dbReference type="ChEBI" id="CHEBI:29985"/>
        <dbReference type="ChEBI" id="CHEBI:30616"/>
        <dbReference type="ChEBI" id="CHEBI:43474"/>
        <dbReference type="ChEBI" id="CHEBI:141005"/>
        <dbReference type="ChEBI" id="CHEBI:456216"/>
        <dbReference type="EC" id="6.3.2.17"/>
    </reaction>
</comment>
<evidence type="ECO:0000256" key="9">
    <source>
        <dbReference type="ARBA" id="ARBA00030592"/>
    </source>
</evidence>
<evidence type="ECO:0000256" key="6">
    <source>
        <dbReference type="ARBA" id="ARBA00022741"/>
    </source>
</evidence>
<dbReference type="InterPro" id="IPR004101">
    <property type="entry name" value="Mur_ligase_C"/>
</dbReference>
<protein>
    <recommendedName>
        <fullName evidence="3">tetrahydrofolate synthase</fullName>
        <ecNumber evidence="3">6.3.2.17</ecNumber>
    </recommendedName>
    <alternativeName>
        <fullName evidence="9">Tetrahydrofolylpolyglutamate synthase</fullName>
    </alternativeName>
</protein>
<gene>
    <name evidence="14" type="ORF">FO441_04925</name>
</gene>
<dbReference type="GO" id="GO:0005737">
    <property type="term" value="C:cytoplasm"/>
    <property type="evidence" value="ECO:0007669"/>
    <property type="project" value="TreeGrafter"/>
</dbReference>
<dbReference type="InterPro" id="IPR001645">
    <property type="entry name" value="Folylpolyglutamate_synth"/>
</dbReference>
<evidence type="ECO:0000313" key="14">
    <source>
        <dbReference type="EMBL" id="TVT29629.1"/>
    </source>
</evidence>
<comment type="caution">
    <text evidence="14">The sequence shown here is derived from an EMBL/GenBank/DDBJ whole genome shotgun (WGS) entry which is preliminary data.</text>
</comment>